<reference evidence="4 5" key="1">
    <citation type="submission" date="2017-05" db="EMBL/GenBank/DDBJ databases">
        <title>Genome sequence for an aflatoxigenic pathogen of Argentinian peanut, Aspergillus arachidicola.</title>
        <authorList>
            <person name="Moore G."/>
            <person name="Beltz S.B."/>
            <person name="Mack B.M."/>
        </authorList>
    </citation>
    <scope>NUCLEOTIDE SEQUENCE [LARGE SCALE GENOMIC DNA]</scope>
    <source>
        <strain evidence="4 5">CBS 117610</strain>
    </source>
</reference>
<feature type="domain" description="Protein kinase" evidence="3">
    <location>
        <begin position="2106"/>
        <end position="2346"/>
    </location>
</feature>
<accession>A0A2G7FLA7</accession>
<feature type="compositionally biased region" description="Basic and acidic residues" evidence="2">
    <location>
        <begin position="1526"/>
        <end position="1537"/>
    </location>
</feature>
<feature type="compositionally biased region" description="Polar residues" evidence="2">
    <location>
        <begin position="669"/>
        <end position="683"/>
    </location>
</feature>
<dbReference type="InterPro" id="IPR011009">
    <property type="entry name" value="Kinase-like_dom_sf"/>
</dbReference>
<dbReference type="Gene3D" id="1.10.510.10">
    <property type="entry name" value="Transferase(Phosphotransferase) domain 1"/>
    <property type="match status" value="1"/>
</dbReference>
<evidence type="ECO:0000256" key="2">
    <source>
        <dbReference type="SAM" id="MobiDB-lite"/>
    </source>
</evidence>
<feature type="coiled-coil region" evidence="1">
    <location>
        <begin position="837"/>
        <end position="864"/>
    </location>
</feature>
<protein>
    <recommendedName>
        <fullName evidence="3">Protein kinase domain-containing protein</fullName>
    </recommendedName>
</protein>
<dbReference type="Pfam" id="PF12520">
    <property type="entry name" value="DUF3723"/>
    <property type="match status" value="2"/>
</dbReference>
<dbReference type="InterPro" id="IPR001245">
    <property type="entry name" value="Ser-Thr/Tyr_kinase_cat_dom"/>
</dbReference>
<keyword evidence="5" id="KW-1185">Reference proteome</keyword>
<evidence type="ECO:0000259" key="3">
    <source>
        <dbReference type="PROSITE" id="PS50011"/>
    </source>
</evidence>
<dbReference type="GO" id="GO:0005524">
    <property type="term" value="F:ATP binding"/>
    <property type="evidence" value="ECO:0007669"/>
    <property type="project" value="InterPro"/>
</dbReference>
<evidence type="ECO:0000313" key="4">
    <source>
        <dbReference type="EMBL" id="PIG81333.1"/>
    </source>
</evidence>
<keyword evidence="1" id="KW-0175">Coiled coil</keyword>
<feature type="compositionally biased region" description="Polar residues" evidence="2">
    <location>
        <begin position="637"/>
        <end position="659"/>
    </location>
</feature>
<dbReference type="GO" id="GO:0004672">
    <property type="term" value="F:protein kinase activity"/>
    <property type="evidence" value="ECO:0007669"/>
    <property type="project" value="InterPro"/>
</dbReference>
<feature type="region of interest" description="Disordered" evidence="2">
    <location>
        <begin position="539"/>
        <end position="683"/>
    </location>
</feature>
<gene>
    <name evidence="4" type="ORF">AARAC_011946</name>
</gene>
<organism evidence="4 5">
    <name type="scientific">Aspergillus arachidicola</name>
    <dbReference type="NCBI Taxonomy" id="656916"/>
    <lineage>
        <taxon>Eukaryota</taxon>
        <taxon>Fungi</taxon>
        <taxon>Dikarya</taxon>
        <taxon>Ascomycota</taxon>
        <taxon>Pezizomycotina</taxon>
        <taxon>Eurotiomycetes</taxon>
        <taxon>Eurotiomycetidae</taxon>
        <taxon>Eurotiales</taxon>
        <taxon>Aspergillaceae</taxon>
        <taxon>Aspergillus</taxon>
        <taxon>Aspergillus subgen. Circumdati</taxon>
    </lineage>
</organism>
<dbReference type="Pfam" id="PF07714">
    <property type="entry name" value="PK_Tyr_Ser-Thr"/>
    <property type="match status" value="1"/>
</dbReference>
<dbReference type="SUPFAM" id="SSF56112">
    <property type="entry name" value="Protein kinase-like (PK-like)"/>
    <property type="match status" value="1"/>
</dbReference>
<dbReference type="InterPro" id="IPR022198">
    <property type="entry name" value="DUF3723"/>
</dbReference>
<dbReference type="PROSITE" id="PS50011">
    <property type="entry name" value="PROTEIN_KINASE_DOM"/>
    <property type="match status" value="1"/>
</dbReference>
<comment type="caution">
    <text evidence="4">The sequence shown here is derived from an EMBL/GenBank/DDBJ whole genome shotgun (WGS) entry which is preliminary data.</text>
</comment>
<dbReference type="Proteomes" id="UP000231358">
    <property type="component" value="Unassembled WGS sequence"/>
</dbReference>
<evidence type="ECO:0000313" key="5">
    <source>
        <dbReference type="Proteomes" id="UP000231358"/>
    </source>
</evidence>
<feature type="region of interest" description="Disordered" evidence="2">
    <location>
        <begin position="1526"/>
        <end position="1567"/>
    </location>
</feature>
<sequence>MSHWNNPGDTDRRWATELHNAFQGSARVNLSLIEIGPEWQLNNENVDALSRVFEKKGVYPLQRENHVEVKVSRANLERALRESGVTADELRQSEPASFPELKFTGAQLDCLHGKHRVQAARRMLPPFRWWIVDIYLDNISDELRRAQAEKYQHEISKPVGEIYMNLRHSEAKRDAVAVARWRAQLSDCVLERINMLESYNDLQVAFDSLIDVPAVMSSGAILSVWNKRLADRCFNEFIRYLNHIREFWAILICQGDRSNMKKITCEDIEALEGLAPGVSLTDRARVKRAVLNGEILRNFSTSKRNSIWKKVKYYKHRIPSLTLFFQDALFLGIAATRVKKLLDPLGRKPHRKRQWRKERDLSIRDRLGIIFYSQSNGEVTIQTGGDAERLVVADHQQQFDIAYRQLWLCAWRLSCGTPGEGNRPAELWSWTEPNAEYQLALCASRLGFRSDRIEKTLSDYSHHAPQSWYDFVDDRVPKLKRCGIPYTITFQKDRKMLYLDQLHAAPKECKQLSSAFILRDIYIVFFGELTISALNANQPSPGDTQASPPCFESSEASDGSDRPAEDDVQSNTEDNTERPGEDNSEDDVQSNTEDNTERPGEGNSEDDVQSNTEDNTERPGEGNSEGNSKSDADHAQDTSYSSDVPSFRSGASSPATSSVNRDKEDCSMPGSTHNPPTKTSSNAEDMLTKLQGLRENNKKQATKMHEHGLIIERQKHDIDEFIRSDDSAPIPLFSSARKELERCKALVDKWQTDHKIEESRISITISTIDDCLNGYVGEHNWTEGPLSRALPKIQNTYDSILKEYYLREDFLSELEAQRPMIEYNIRQFRFFLLLFKVGNIQNEIMAIREKIDKLEKTLTNLDRVHAATNPGGSPDEAGIQRLQDIKTSLDTIYVPIKEQLNNLRKDLDNNICNHETWIMALEELKKRGCTEVSKAQDDIQLIERQLQIQYTGDLARRVERLLDRLKAGQTLLDKVEASLQTCERNLDMFKHMVGGNLELLPQFDQEHQKSLDTFIANLIGNLRDYSASYLEVKNANIESKKTLEQYISAVQAPLELTKQSSVIEDCNKVEQHIEKIQAEFKQAMDKSKNEIGRRYGENNSMLLKLADELLFRARAGLTRALEQSSRTNTATSLDMAKVAAKSAETASDETRRIADIVELLCYLVEEMEAPEELRGHVNRIKTETELAAKDARVAAANAGKSRGQWENIPEKLHSLLETIQKSATDAKAIDATYRSLQSPGPKKTQSSMETLRRIALSSHKKNVELQKDIQRIAENSKPSSPDNLSWPIQAIYKGSAEANEQTYNLAFDLHTFISERTAGFFSQDAASLPELQAQAEKAIKACDKQGWEGAVKDTQRKLKGISGYKEEAKYVRTATRHLKERLIHLGTDEPLNQKMNQSVETVNKNFDLVSGSYIAAYSILEAMQVGWSKGEAATEYTCACRVFDQAKAVVENVSLKRRFTKEVQTIKKDLQEAEMLFQSTEINWQGCKGPAHQFELIAGEFKIAREKAMAVETSANQVLKLLHEETKAPGGRVHEMGENGESGGTTGETLGDTALPKEKEADEGTKDLVRRAEEIASRARQVQTEFMVAKSGAGIDTTKGGEMVDEAQNLVVEIYSIYHEIRSQQGHPGMLGKVMETSLNVTEIFVVLLCSVGKEMGIRSQSYWTMLETQARLAFEAAEGDSKESWEESKNYARDIVNLCDNCAGLAEKASCAAQNINDSFNNYELSGPLTEGTMHAFSEMYKWANYLREQQTETGLLMEAISIGWWKEKANKQCRRAEKALSKAATAVDHMECGDGFEQEHRLARTAYRIAEDSCKMATEELLKCKGGKEDFDKIAEEFELAYQKAMAAAKSAEAVREKQRRNATLAGQKRRRHSPTMQHPQKFILPDEIHIFIMDDTNRWRLQSYPIPGYSETKESEQELVKMGQMLLQSGRLYALNWTMTRLGTKCIDGFTTSVQSGQNVFFLEGPDSPMQLSSMTILYRATQHYKNGILTFPLFSGRIYFFSAKNIGHAPANDTQPSHPDISHASAQLRIALVSQQDEDYEPSQHQSTYQTNGKTKDRVILHRIPRKVIKGSTKSLGVEQVASSESSASSTLIIRERESPWDTFQQVFNYDLAGTVIIAVRRSRPTRFKAIREYGAEHAEKILQIFGHFRHKNIISAEECYRDGTMLYVLVDDLPYSLDHLVALHDIYPNESQLASIIIQILNGISYIAAAGFEHNALTCSTILFDPDGSIKIAALELCEKCQPIKLHRKSIRGLAGIMMCLMQKYEKRDGVVGVDDIERWPIGSDAVEFLSATTSAKSITELEQKPPTSSSAVQVDSFTSATTEAVDGSMAHNTCTVPGSI</sequence>
<dbReference type="EMBL" id="NEXV01000566">
    <property type="protein sequence ID" value="PIG81333.1"/>
    <property type="molecule type" value="Genomic_DNA"/>
</dbReference>
<evidence type="ECO:0000256" key="1">
    <source>
        <dbReference type="SAM" id="Coils"/>
    </source>
</evidence>
<dbReference type="InterPro" id="IPR000719">
    <property type="entry name" value="Prot_kinase_dom"/>
</dbReference>
<dbReference type="STRING" id="656916.A0A2G7FLA7"/>
<name>A0A2G7FLA7_9EURO</name>
<feature type="compositionally biased region" description="Basic and acidic residues" evidence="2">
    <location>
        <begin position="1555"/>
        <end position="1567"/>
    </location>
</feature>
<proteinExistence type="predicted"/>